<keyword evidence="5" id="KW-0436">Ligase</keyword>
<sequence length="189" mass="19880">MTDLTAEKSAARTAAFARRAIAHRALGGAGVACAGVLSSVLAGYRGVPVSGFMPIRTEIDPTPAMTEAAAHGPVGIPVIEAAGQPLTFARWEPEMDLVPGPFGAQIPKVCEFFEPEILIVPLVAFDSAGNRLGYGGGFYDRTLEMLRARRATLAIGFAYAAQQADALPLEPTDQPLDMIVTEAGVIDLR</sequence>
<reference evidence="5 6" key="1">
    <citation type="submission" date="2019-05" db="EMBL/GenBank/DDBJ databases">
        <title>Marivita sp. nov. isolated from sea sediment.</title>
        <authorList>
            <person name="Kim W."/>
        </authorList>
    </citation>
    <scope>NUCLEOTIDE SEQUENCE [LARGE SCALE GENOMIC DNA]</scope>
    <source>
        <strain evidence="5 6">CAU 1492</strain>
    </source>
</reference>
<keyword evidence="3 4" id="KW-0067">ATP-binding</keyword>
<evidence type="ECO:0000256" key="3">
    <source>
        <dbReference type="ARBA" id="ARBA00022840"/>
    </source>
</evidence>
<evidence type="ECO:0000313" key="5">
    <source>
        <dbReference type="EMBL" id="TMV14903.1"/>
    </source>
</evidence>
<gene>
    <name evidence="5" type="ORF">FGK64_02680</name>
</gene>
<dbReference type="EMBL" id="VCPC01000001">
    <property type="protein sequence ID" value="TMV14903.1"/>
    <property type="molecule type" value="Genomic_DNA"/>
</dbReference>
<keyword evidence="2 4" id="KW-0547">Nucleotide-binding</keyword>
<dbReference type="EC" id="6.3.3.2" evidence="4"/>
<dbReference type="GO" id="GO:0030272">
    <property type="term" value="F:5-formyltetrahydrofolate cyclo-ligase activity"/>
    <property type="evidence" value="ECO:0007669"/>
    <property type="project" value="UniProtKB-EC"/>
</dbReference>
<organism evidence="5 6">
    <name type="scientific">Arenibacterium halophilum</name>
    <dbReference type="NCBI Taxonomy" id="2583821"/>
    <lineage>
        <taxon>Bacteria</taxon>
        <taxon>Pseudomonadati</taxon>
        <taxon>Pseudomonadota</taxon>
        <taxon>Alphaproteobacteria</taxon>
        <taxon>Rhodobacterales</taxon>
        <taxon>Paracoccaceae</taxon>
        <taxon>Arenibacterium</taxon>
    </lineage>
</organism>
<proteinExistence type="inferred from homology"/>
<dbReference type="Pfam" id="PF01812">
    <property type="entry name" value="5-FTHF_cyc-lig"/>
    <property type="match status" value="1"/>
</dbReference>
<dbReference type="InterPro" id="IPR002698">
    <property type="entry name" value="FTHF_cligase"/>
</dbReference>
<accession>A0ABY2XD08</accession>
<keyword evidence="4" id="KW-0479">Metal-binding</keyword>
<name>A0ABY2XD08_9RHOB</name>
<dbReference type="RefSeq" id="WP_138862255.1">
    <property type="nucleotide sequence ID" value="NZ_VCPC01000001.1"/>
</dbReference>
<dbReference type="Proteomes" id="UP001191082">
    <property type="component" value="Unassembled WGS sequence"/>
</dbReference>
<dbReference type="PANTHER" id="PTHR23407:SF1">
    <property type="entry name" value="5-FORMYLTETRAHYDROFOLATE CYCLO-LIGASE"/>
    <property type="match status" value="1"/>
</dbReference>
<evidence type="ECO:0000256" key="1">
    <source>
        <dbReference type="ARBA" id="ARBA00010638"/>
    </source>
</evidence>
<dbReference type="Gene3D" id="3.40.50.10420">
    <property type="entry name" value="NagB/RpiA/CoA transferase-like"/>
    <property type="match status" value="1"/>
</dbReference>
<comment type="catalytic activity">
    <reaction evidence="4">
        <text>(6S)-5-formyl-5,6,7,8-tetrahydrofolate + ATP = (6R)-5,10-methenyltetrahydrofolate + ADP + phosphate</text>
        <dbReference type="Rhea" id="RHEA:10488"/>
        <dbReference type="ChEBI" id="CHEBI:30616"/>
        <dbReference type="ChEBI" id="CHEBI:43474"/>
        <dbReference type="ChEBI" id="CHEBI:57455"/>
        <dbReference type="ChEBI" id="CHEBI:57457"/>
        <dbReference type="ChEBI" id="CHEBI:456216"/>
        <dbReference type="EC" id="6.3.3.2"/>
    </reaction>
</comment>
<evidence type="ECO:0000256" key="4">
    <source>
        <dbReference type="RuleBase" id="RU361279"/>
    </source>
</evidence>
<evidence type="ECO:0000256" key="2">
    <source>
        <dbReference type="ARBA" id="ARBA00022741"/>
    </source>
</evidence>
<comment type="cofactor">
    <cofactor evidence="4">
        <name>Mg(2+)</name>
        <dbReference type="ChEBI" id="CHEBI:18420"/>
    </cofactor>
</comment>
<protein>
    <recommendedName>
        <fullName evidence="4">5-formyltetrahydrofolate cyclo-ligase</fullName>
        <ecNumber evidence="4">6.3.3.2</ecNumber>
    </recommendedName>
</protein>
<evidence type="ECO:0000313" key="6">
    <source>
        <dbReference type="Proteomes" id="UP001191082"/>
    </source>
</evidence>
<keyword evidence="6" id="KW-1185">Reference proteome</keyword>
<keyword evidence="4" id="KW-0460">Magnesium</keyword>
<comment type="similarity">
    <text evidence="1 4">Belongs to the 5-formyltetrahydrofolate cyclo-ligase family.</text>
</comment>
<dbReference type="InterPro" id="IPR024185">
    <property type="entry name" value="FTHF_cligase-like_sf"/>
</dbReference>
<comment type="caution">
    <text evidence="5">The sequence shown here is derived from an EMBL/GenBank/DDBJ whole genome shotgun (WGS) entry which is preliminary data.</text>
</comment>
<dbReference type="SUPFAM" id="SSF100950">
    <property type="entry name" value="NagB/RpiA/CoA transferase-like"/>
    <property type="match status" value="1"/>
</dbReference>
<dbReference type="PANTHER" id="PTHR23407">
    <property type="entry name" value="ATPASE INHIBITOR/5-FORMYLTETRAHYDROFOLATE CYCLO-LIGASE"/>
    <property type="match status" value="1"/>
</dbReference>
<dbReference type="NCBIfam" id="TIGR02727">
    <property type="entry name" value="MTHFS_bact"/>
    <property type="match status" value="1"/>
</dbReference>
<dbReference type="InterPro" id="IPR037171">
    <property type="entry name" value="NagB/RpiA_transferase-like"/>
</dbReference>